<name>A0A7Z3C887_PSEFL</name>
<evidence type="ECO:0000313" key="3">
    <source>
        <dbReference type="Proteomes" id="UP000501669"/>
    </source>
</evidence>
<dbReference type="Pfam" id="PF14491">
    <property type="entry name" value="DUF4435"/>
    <property type="match status" value="1"/>
</dbReference>
<dbReference type="Proteomes" id="UP000501669">
    <property type="component" value="Chromosome"/>
</dbReference>
<accession>A0A7Z3C887</accession>
<dbReference type="InterPro" id="IPR029492">
    <property type="entry name" value="DUF4435"/>
</dbReference>
<organism evidence="2 3">
    <name type="scientific">Pseudomonas fluorescens</name>
    <dbReference type="NCBI Taxonomy" id="294"/>
    <lineage>
        <taxon>Bacteria</taxon>
        <taxon>Pseudomonadati</taxon>
        <taxon>Pseudomonadota</taxon>
        <taxon>Gammaproteobacteria</taxon>
        <taxon>Pseudomonadales</taxon>
        <taxon>Pseudomonadaceae</taxon>
        <taxon>Pseudomonas</taxon>
    </lineage>
</organism>
<reference evidence="2 3" key="1">
    <citation type="submission" date="2018-03" db="EMBL/GenBank/DDBJ databases">
        <title>Complete genome sequence of Pseudomonas fluorescens sp. G7.</title>
        <authorList>
            <person name="Gao C.-H."/>
            <person name="Li Z."/>
            <person name="Cai P."/>
        </authorList>
    </citation>
    <scope>NUCLEOTIDE SEQUENCE [LARGE SCALE GENOMIC DNA]</scope>
    <source>
        <strain evidence="2 3">G7</strain>
    </source>
</reference>
<proteinExistence type="predicted"/>
<feature type="domain" description="DUF4435" evidence="1">
    <location>
        <begin position="24"/>
        <end position="126"/>
    </location>
</feature>
<evidence type="ECO:0000313" key="2">
    <source>
        <dbReference type="EMBL" id="QJP97400.1"/>
    </source>
</evidence>
<dbReference type="EMBL" id="CP027561">
    <property type="protein sequence ID" value="QJP97400.1"/>
    <property type="molecule type" value="Genomic_DNA"/>
</dbReference>
<dbReference type="AlphaFoldDB" id="A0A7Z3C887"/>
<protein>
    <recommendedName>
        <fullName evidence="1">DUF4435 domain-containing protein</fullName>
    </recommendedName>
</protein>
<sequence length="281" mass="31782">MIVSRDVGDIISEIQMTLAADPNAIFWLLEGVTDIKFFKPRLIDEITLIDSMGKYKVIETIKRIAASNNLKPLPVLGVVDNDYDWLNGYEAPPNVVSTEPRDLEGILLRANCVDCVLSEFGNSNAIAQFERREGPVIDAILSRALEFGKVRAVNSRGNRVCLKSLKPVQFFKNDWSYDKDRLYEKAVQLGVSSSIDELKREISNLPETNPWHYVRGHDAIDILCGGLISVLGPFKAHASLIEPVLRQSLTSQQYKTTTIHQQSMLWHLQRNLPYPYREALN</sequence>
<gene>
    <name evidence="2" type="ORF">C6Y56_23520</name>
</gene>
<evidence type="ECO:0000259" key="1">
    <source>
        <dbReference type="Pfam" id="PF14491"/>
    </source>
</evidence>
<dbReference type="RefSeq" id="WP_169431800.1">
    <property type="nucleotide sequence ID" value="NZ_CP027561.1"/>
</dbReference>